<dbReference type="InterPro" id="IPR033749">
    <property type="entry name" value="Polyprenyl_synt_CS"/>
</dbReference>
<evidence type="ECO:0000256" key="3">
    <source>
        <dbReference type="ARBA" id="ARBA00022679"/>
    </source>
</evidence>
<dbReference type="SUPFAM" id="SSF48576">
    <property type="entry name" value="Terpenoid synthases"/>
    <property type="match status" value="1"/>
</dbReference>
<evidence type="ECO:0000256" key="6">
    <source>
        <dbReference type="RuleBase" id="RU004466"/>
    </source>
</evidence>
<reference evidence="7 8" key="1">
    <citation type="submission" date="2017-07" db="EMBL/GenBank/DDBJ databases">
        <title>Draft whole genome sequences of clinical Proprionibacteriaceae strains.</title>
        <authorList>
            <person name="Bernier A.-M."/>
            <person name="Bernard K."/>
            <person name="Domingo M.-C."/>
        </authorList>
    </citation>
    <scope>NUCLEOTIDE SEQUENCE [LARGE SCALE GENOMIC DNA]</scope>
    <source>
        <strain evidence="7 8">NML 160184</strain>
    </source>
</reference>
<dbReference type="Proteomes" id="UP000216533">
    <property type="component" value="Unassembled WGS sequence"/>
</dbReference>
<comment type="cofactor">
    <cofactor evidence="1">
        <name>Mg(2+)</name>
        <dbReference type="ChEBI" id="CHEBI:18420"/>
    </cofactor>
</comment>
<comment type="similarity">
    <text evidence="2 6">Belongs to the FPP/GGPP synthase family.</text>
</comment>
<evidence type="ECO:0000256" key="5">
    <source>
        <dbReference type="ARBA" id="ARBA00022842"/>
    </source>
</evidence>
<dbReference type="PROSITE" id="PS00444">
    <property type="entry name" value="POLYPRENYL_SYNTHASE_2"/>
    <property type="match status" value="1"/>
</dbReference>
<keyword evidence="3 6" id="KW-0808">Transferase</keyword>
<dbReference type="GO" id="GO:0046872">
    <property type="term" value="F:metal ion binding"/>
    <property type="evidence" value="ECO:0007669"/>
    <property type="project" value="UniProtKB-KW"/>
</dbReference>
<dbReference type="SFLD" id="SFLDG01017">
    <property type="entry name" value="Polyprenyl_Transferase_Like"/>
    <property type="match status" value="1"/>
</dbReference>
<accession>A0A255E822</accession>
<dbReference type="InterPro" id="IPR008949">
    <property type="entry name" value="Isoprenoid_synthase_dom_sf"/>
</dbReference>
<keyword evidence="5" id="KW-0460">Magnesium</keyword>
<dbReference type="GO" id="GO:0004659">
    <property type="term" value="F:prenyltransferase activity"/>
    <property type="evidence" value="ECO:0007669"/>
    <property type="project" value="InterPro"/>
</dbReference>
<evidence type="ECO:0000256" key="1">
    <source>
        <dbReference type="ARBA" id="ARBA00001946"/>
    </source>
</evidence>
<proteinExistence type="inferred from homology"/>
<evidence type="ECO:0000313" key="7">
    <source>
        <dbReference type="EMBL" id="OYN87676.1"/>
    </source>
</evidence>
<dbReference type="RefSeq" id="WP_094450894.1">
    <property type="nucleotide sequence ID" value="NZ_NMVI01000016.1"/>
</dbReference>
<dbReference type="EMBL" id="NMVI01000016">
    <property type="protein sequence ID" value="OYN87676.1"/>
    <property type="molecule type" value="Genomic_DNA"/>
</dbReference>
<evidence type="ECO:0000256" key="2">
    <source>
        <dbReference type="ARBA" id="ARBA00006706"/>
    </source>
</evidence>
<keyword evidence="4" id="KW-0479">Metal-binding</keyword>
<dbReference type="SFLD" id="SFLDS00005">
    <property type="entry name" value="Isoprenoid_Synthase_Type_I"/>
    <property type="match status" value="1"/>
</dbReference>
<dbReference type="AlphaFoldDB" id="A0A255E822"/>
<dbReference type="Gene3D" id="1.10.600.10">
    <property type="entry name" value="Farnesyl Diphosphate Synthase"/>
    <property type="match status" value="1"/>
</dbReference>
<name>A0A255E822_9ACTN</name>
<evidence type="ECO:0000313" key="8">
    <source>
        <dbReference type="Proteomes" id="UP000216533"/>
    </source>
</evidence>
<dbReference type="GO" id="GO:0008299">
    <property type="term" value="P:isoprenoid biosynthetic process"/>
    <property type="evidence" value="ECO:0007669"/>
    <property type="project" value="InterPro"/>
</dbReference>
<dbReference type="CDD" id="cd00685">
    <property type="entry name" value="Trans_IPPS_HT"/>
    <property type="match status" value="1"/>
</dbReference>
<organism evidence="7 8">
    <name type="scientific">Parenemella sanctibonifatiensis</name>
    <dbReference type="NCBI Taxonomy" id="2016505"/>
    <lineage>
        <taxon>Bacteria</taxon>
        <taxon>Bacillati</taxon>
        <taxon>Actinomycetota</taxon>
        <taxon>Actinomycetes</taxon>
        <taxon>Propionibacteriales</taxon>
        <taxon>Propionibacteriaceae</taxon>
        <taxon>Parenemella</taxon>
    </lineage>
</organism>
<sequence length="299" mass="31471">MDMAAARSDLMNQASQHIIKAGGKRFRPGLVVLASQLSGDAPRERIVDAAVVVELTHVASLYHDDVMDEASVRRSAPSANARWSNSMAILVGDYLFARASAVVAQLGPDYVALQADTFARLVTGQINETTGPADGVDAFEHYLAVLADKTGSLIAASTVFGGMVAGLPAEQLEALGQFGEEIGLVFQLSDDLLDVTSDVSGKSPGTDLREGVLTLPTLLALEDESEANARLRELISGPVSEEDLPEALRLLRQHGAIDAARESIAARAEKARAHLASLPAGAARDALSEMCDSVVSRSV</sequence>
<gene>
    <name evidence="7" type="ORF">CGZ92_07225</name>
</gene>
<comment type="caution">
    <text evidence="7">The sequence shown here is derived from an EMBL/GenBank/DDBJ whole genome shotgun (WGS) entry which is preliminary data.</text>
</comment>
<dbReference type="InterPro" id="IPR000092">
    <property type="entry name" value="Polyprenyl_synt"/>
</dbReference>
<dbReference type="Pfam" id="PF00348">
    <property type="entry name" value="polyprenyl_synt"/>
    <property type="match status" value="1"/>
</dbReference>
<evidence type="ECO:0000256" key="4">
    <source>
        <dbReference type="ARBA" id="ARBA00022723"/>
    </source>
</evidence>
<dbReference type="PANTHER" id="PTHR12001:SF69">
    <property type="entry name" value="ALL TRANS-POLYPRENYL-DIPHOSPHATE SYNTHASE PDSS1"/>
    <property type="match status" value="1"/>
</dbReference>
<protein>
    <submittedName>
        <fullName evidence="7">Geranylgeranyl pyrophosphate synthase</fullName>
    </submittedName>
</protein>
<dbReference type="PANTHER" id="PTHR12001">
    <property type="entry name" value="GERANYLGERANYL PYROPHOSPHATE SYNTHASE"/>
    <property type="match status" value="1"/>
</dbReference>